<dbReference type="Gene3D" id="3.40.710.10">
    <property type="entry name" value="DD-peptidase/beta-lactamase superfamily"/>
    <property type="match status" value="1"/>
</dbReference>
<sequence length="814" mass="86202">MAAKNQQVPRRAARPGGAAAANAGKKRRFNYPRSGMGPIRRWVPSWRAVLAAAVAGVAVLVGLFAAAYATTDVPDPGDFAQAQTTTVYYSDGETELGSFAEFDRESVALSTLPEYVGHAVVASEDRRFYENVGIDPVGIARAFWNNIRGGQTQGGSTLTQQYVERYYLGTTTSYSGKFREAILALKIDREESKDTILENYLNTIFYGRGSYGIERAAQNYFGKPAAELTLSEAALLAGVIPAPNAWDPRVDAEQAELRWNRVLDFMVRDGWITQDERDEQVFPETIEYSRSDTYAGPEGYLLDMVRSELVAAGELTDAELDTLGLRITTTIDQRSQDAAVAVVDSLPEDRPDNNRVALVSVDPSSGAIVSLYGGPDFVTQSRNAATQDVAQAGSTFKPFALVAALQNDVRLEDRYRSYTPMEIEGYDRPVNNYDTVNRGRIDLVEATAHSVNTVYAQLNVEVGPELTMQAAIDAGLPEDTPGLAPVPSNVLGPASPHPLDMAQAYATFAAQGVRHEPYIVAEVKDSDGEVIHTGGSEGQRVFDEDVMAEATYAMTSVIERGTGVRADDLGRPAAGKTGTSNDARSAWFAGYVPQLATVIAMYQVGEDGTEESLTPFGEYDNITGSTYPTTMWRDYMQVATEGMEPLEFPARPDLEPVEREPREEETEERAPAPRETRTEEPEPEPETVAVPGVVGQDEGSAVAALGAAGLGAQVVAQPSDQPAGTVISTDPGGGAAVAPGSTVTVVVSSGPAPEPPAPPTTEPEPEPEPTAEPTPAPSPSPNRGPGTGGGSNGGAANGGAANGGAPNGGGDGGG</sequence>
<organism evidence="12 13">
    <name type="scientific">Georgenia faecalis</name>
    <dbReference type="NCBI Taxonomy" id="2483799"/>
    <lineage>
        <taxon>Bacteria</taxon>
        <taxon>Bacillati</taxon>
        <taxon>Actinomycetota</taxon>
        <taxon>Actinomycetes</taxon>
        <taxon>Micrococcales</taxon>
        <taxon>Bogoriellaceae</taxon>
        <taxon>Georgenia</taxon>
    </lineage>
</organism>
<keyword evidence="5" id="KW-0378">Hydrolase</keyword>
<evidence type="ECO:0000256" key="2">
    <source>
        <dbReference type="ARBA" id="ARBA00022670"/>
    </source>
</evidence>
<evidence type="ECO:0000256" key="9">
    <source>
        <dbReference type="SAM" id="MobiDB-lite"/>
    </source>
</evidence>
<feature type="compositionally biased region" description="Pro residues" evidence="9">
    <location>
        <begin position="752"/>
        <end position="762"/>
    </location>
</feature>
<dbReference type="Proteomes" id="UP001595955">
    <property type="component" value="Unassembled WGS sequence"/>
</dbReference>
<evidence type="ECO:0000256" key="4">
    <source>
        <dbReference type="ARBA" id="ARBA00022679"/>
    </source>
</evidence>
<dbReference type="InterPro" id="IPR036950">
    <property type="entry name" value="PBP_transglycosylase"/>
</dbReference>
<keyword evidence="3" id="KW-0328">Glycosyltransferase</keyword>
<dbReference type="EMBL" id="JBHSGF010000003">
    <property type="protein sequence ID" value="MFC4554772.1"/>
    <property type="molecule type" value="Genomic_DNA"/>
</dbReference>
<keyword evidence="2" id="KW-0645">Protease</keyword>
<evidence type="ECO:0000256" key="8">
    <source>
        <dbReference type="ARBA" id="ARBA00049902"/>
    </source>
</evidence>
<proteinExistence type="predicted"/>
<dbReference type="SMART" id="SM00740">
    <property type="entry name" value="PASTA"/>
    <property type="match status" value="1"/>
</dbReference>
<evidence type="ECO:0000256" key="1">
    <source>
        <dbReference type="ARBA" id="ARBA00022645"/>
    </source>
</evidence>
<dbReference type="InterPro" id="IPR001460">
    <property type="entry name" value="PCN-bd_Tpept"/>
</dbReference>
<keyword evidence="10" id="KW-1133">Transmembrane helix</keyword>
<comment type="catalytic activity">
    <reaction evidence="7">
        <text>Preferential cleavage: (Ac)2-L-Lys-D-Ala-|-D-Ala. Also transpeptidation of peptidyl-alanyl moieties that are N-acyl substituents of D-alanine.</text>
        <dbReference type="EC" id="3.4.16.4"/>
    </reaction>
</comment>
<protein>
    <submittedName>
        <fullName evidence="12">Penicillin-binding protein</fullName>
    </submittedName>
</protein>
<feature type="region of interest" description="Disordered" evidence="9">
    <location>
        <begin position="646"/>
        <end position="691"/>
    </location>
</feature>
<dbReference type="InterPro" id="IPR005543">
    <property type="entry name" value="PASTA_dom"/>
</dbReference>
<keyword evidence="10" id="KW-0812">Transmembrane</keyword>
<feature type="region of interest" description="Disordered" evidence="9">
    <location>
        <begin position="718"/>
        <end position="814"/>
    </location>
</feature>
<dbReference type="InterPro" id="IPR050396">
    <property type="entry name" value="Glycosyltr_51/Transpeptidase"/>
</dbReference>
<feature type="compositionally biased region" description="Gly residues" evidence="9">
    <location>
        <begin position="785"/>
        <end position="814"/>
    </location>
</feature>
<dbReference type="Pfam" id="PF00912">
    <property type="entry name" value="Transgly"/>
    <property type="match status" value="1"/>
</dbReference>
<feature type="compositionally biased region" description="Polar residues" evidence="9">
    <location>
        <begin position="718"/>
        <end position="728"/>
    </location>
</feature>
<dbReference type="PANTHER" id="PTHR32282:SF34">
    <property type="entry name" value="PENICILLIN-BINDING PROTEIN 1A"/>
    <property type="match status" value="1"/>
</dbReference>
<evidence type="ECO:0000313" key="12">
    <source>
        <dbReference type="EMBL" id="MFC4554772.1"/>
    </source>
</evidence>
<dbReference type="SUPFAM" id="SSF53955">
    <property type="entry name" value="Lysozyme-like"/>
    <property type="match status" value="1"/>
</dbReference>
<evidence type="ECO:0000256" key="10">
    <source>
        <dbReference type="SAM" id="Phobius"/>
    </source>
</evidence>
<feature type="compositionally biased region" description="Pro residues" evidence="9">
    <location>
        <begin position="770"/>
        <end position="782"/>
    </location>
</feature>
<dbReference type="RefSeq" id="WP_244925313.1">
    <property type="nucleotide sequence ID" value="NZ_CP033325.1"/>
</dbReference>
<dbReference type="CDD" id="cd06577">
    <property type="entry name" value="PASTA_pknB"/>
    <property type="match status" value="1"/>
</dbReference>
<keyword evidence="1" id="KW-0121">Carboxypeptidase</keyword>
<name>A0ABV9D8T3_9MICO</name>
<dbReference type="SUPFAM" id="SSF56601">
    <property type="entry name" value="beta-lactamase/transpeptidase-like"/>
    <property type="match status" value="1"/>
</dbReference>
<evidence type="ECO:0000256" key="7">
    <source>
        <dbReference type="ARBA" id="ARBA00034000"/>
    </source>
</evidence>
<accession>A0ABV9D8T3</accession>
<feature type="region of interest" description="Disordered" evidence="9">
    <location>
        <begin position="1"/>
        <end position="24"/>
    </location>
</feature>
<evidence type="ECO:0000313" key="13">
    <source>
        <dbReference type="Proteomes" id="UP001595955"/>
    </source>
</evidence>
<dbReference type="Gene3D" id="3.30.10.20">
    <property type="match status" value="1"/>
</dbReference>
<feature type="domain" description="PASTA" evidence="11">
    <location>
        <begin position="684"/>
        <end position="749"/>
    </location>
</feature>
<comment type="caution">
    <text evidence="12">The sequence shown here is derived from an EMBL/GenBank/DDBJ whole genome shotgun (WGS) entry which is preliminary data.</text>
</comment>
<keyword evidence="6" id="KW-0511">Multifunctional enzyme</keyword>
<feature type="compositionally biased region" description="Low complexity" evidence="9">
    <location>
        <begin position="14"/>
        <end position="23"/>
    </location>
</feature>
<dbReference type="InterPro" id="IPR001264">
    <property type="entry name" value="Glyco_trans_51"/>
</dbReference>
<keyword evidence="10" id="KW-0472">Membrane</keyword>
<keyword evidence="13" id="KW-1185">Reference proteome</keyword>
<feature type="compositionally biased region" description="Low complexity" evidence="9">
    <location>
        <begin position="736"/>
        <end position="751"/>
    </location>
</feature>
<dbReference type="Pfam" id="PF03793">
    <property type="entry name" value="PASTA"/>
    <property type="match status" value="1"/>
</dbReference>
<feature type="transmembrane region" description="Helical" evidence="10">
    <location>
        <begin position="48"/>
        <end position="69"/>
    </location>
</feature>
<keyword evidence="4" id="KW-0808">Transferase</keyword>
<evidence type="ECO:0000256" key="6">
    <source>
        <dbReference type="ARBA" id="ARBA00023268"/>
    </source>
</evidence>
<feature type="compositionally biased region" description="Basic and acidic residues" evidence="9">
    <location>
        <begin position="650"/>
        <end position="680"/>
    </location>
</feature>
<dbReference type="Gene3D" id="1.10.3810.10">
    <property type="entry name" value="Biosynthetic peptidoglycan transglycosylase-like"/>
    <property type="match status" value="1"/>
</dbReference>
<evidence type="ECO:0000259" key="11">
    <source>
        <dbReference type="PROSITE" id="PS51178"/>
    </source>
</evidence>
<gene>
    <name evidence="12" type="ORF">ACFO3F_05880</name>
</gene>
<comment type="catalytic activity">
    <reaction evidence="8">
        <text>[GlcNAc-(1-&gt;4)-Mur2Ac(oyl-L-Ala-gamma-D-Glu-L-Lys-D-Ala-D-Ala)](n)-di-trans,octa-cis-undecaprenyl diphosphate + beta-D-GlcNAc-(1-&gt;4)-Mur2Ac(oyl-L-Ala-gamma-D-Glu-L-Lys-D-Ala-D-Ala)-di-trans,octa-cis-undecaprenyl diphosphate = [GlcNAc-(1-&gt;4)-Mur2Ac(oyl-L-Ala-gamma-D-Glu-L-Lys-D-Ala-D-Ala)](n+1)-di-trans,octa-cis-undecaprenyl diphosphate + di-trans,octa-cis-undecaprenyl diphosphate + H(+)</text>
        <dbReference type="Rhea" id="RHEA:23708"/>
        <dbReference type="Rhea" id="RHEA-COMP:9602"/>
        <dbReference type="Rhea" id="RHEA-COMP:9603"/>
        <dbReference type="ChEBI" id="CHEBI:15378"/>
        <dbReference type="ChEBI" id="CHEBI:58405"/>
        <dbReference type="ChEBI" id="CHEBI:60033"/>
        <dbReference type="ChEBI" id="CHEBI:78435"/>
        <dbReference type="EC" id="2.4.99.28"/>
    </reaction>
</comment>
<dbReference type="Pfam" id="PF00905">
    <property type="entry name" value="Transpeptidase"/>
    <property type="match status" value="1"/>
</dbReference>
<reference evidence="13" key="1">
    <citation type="journal article" date="2019" name="Int. J. Syst. Evol. Microbiol.">
        <title>The Global Catalogue of Microorganisms (GCM) 10K type strain sequencing project: providing services to taxonomists for standard genome sequencing and annotation.</title>
        <authorList>
            <consortium name="The Broad Institute Genomics Platform"/>
            <consortium name="The Broad Institute Genome Sequencing Center for Infectious Disease"/>
            <person name="Wu L."/>
            <person name="Ma J."/>
        </authorList>
    </citation>
    <scope>NUCLEOTIDE SEQUENCE [LARGE SCALE GENOMIC DNA]</scope>
    <source>
        <strain evidence="13">JCM 3369</strain>
    </source>
</reference>
<dbReference type="PROSITE" id="PS51178">
    <property type="entry name" value="PASTA"/>
    <property type="match status" value="1"/>
</dbReference>
<evidence type="ECO:0000256" key="5">
    <source>
        <dbReference type="ARBA" id="ARBA00022801"/>
    </source>
</evidence>
<evidence type="ECO:0000256" key="3">
    <source>
        <dbReference type="ARBA" id="ARBA00022676"/>
    </source>
</evidence>
<dbReference type="PANTHER" id="PTHR32282">
    <property type="entry name" value="BINDING PROTEIN TRANSPEPTIDASE, PUTATIVE-RELATED"/>
    <property type="match status" value="1"/>
</dbReference>
<dbReference type="InterPro" id="IPR023346">
    <property type="entry name" value="Lysozyme-like_dom_sf"/>
</dbReference>
<dbReference type="InterPro" id="IPR012338">
    <property type="entry name" value="Beta-lactam/transpept-like"/>
</dbReference>